<dbReference type="SFLD" id="SFLDS00029">
    <property type="entry name" value="Radical_SAM"/>
    <property type="match status" value="1"/>
</dbReference>
<dbReference type="InterPro" id="IPR001989">
    <property type="entry name" value="Radical_activat_CS"/>
</dbReference>
<comment type="function">
    <text evidence="2 12">Activation of anaerobic ribonucleoside-triphosphate reductase under anaerobic conditions by generation of an organic free radical, using S-adenosylmethionine and reduced flavodoxin as cosubstrates to produce 5'-deoxy-adenosine.</text>
</comment>
<dbReference type="GO" id="GO:0043365">
    <property type="term" value="F:[formate-C-acetyltransferase]-activating enzyme activity"/>
    <property type="evidence" value="ECO:0007669"/>
    <property type="project" value="InterPro"/>
</dbReference>
<comment type="cofactor">
    <cofactor evidence="1">
        <name>[4Fe-4S] cluster</name>
        <dbReference type="ChEBI" id="CHEBI:49883"/>
    </cofactor>
</comment>
<dbReference type="EC" id="1.97.1.-" evidence="12"/>
<dbReference type="AlphaFoldDB" id="A0A858BTV5"/>
<dbReference type="Pfam" id="PF13353">
    <property type="entry name" value="Fer4_12"/>
    <property type="match status" value="1"/>
</dbReference>
<evidence type="ECO:0000256" key="11">
    <source>
        <dbReference type="ARBA" id="ARBA00047365"/>
    </source>
</evidence>
<dbReference type="Proteomes" id="UP000466848">
    <property type="component" value="Chromosome"/>
</dbReference>
<dbReference type="GO" id="GO:0004748">
    <property type="term" value="F:ribonucleoside-diphosphate reductase activity, thioredoxin disulfide as acceptor"/>
    <property type="evidence" value="ECO:0007669"/>
    <property type="project" value="TreeGrafter"/>
</dbReference>
<dbReference type="PROSITE" id="PS01087">
    <property type="entry name" value="RADICAL_ACTIVATING"/>
    <property type="match status" value="1"/>
</dbReference>
<dbReference type="KEGG" id="abut:Ami103574_08505"/>
<dbReference type="PIRSF" id="PIRSF000368">
    <property type="entry name" value="NrdG"/>
    <property type="match status" value="1"/>
</dbReference>
<dbReference type="GO" id="GO:0046872">
    <property type="term" value="F:metal ion binding"/>
    <property type="evidence" value="ECO:0007669"/>
    <property type="project" value="UniProtKB-KW"/>
</dbReference>
<dbReference type="NCBIfam" id="TIGR02491">
    <property type="entry name" value="NrdG"/>
    <property type="match status" value="1"/>
</dbReference>
<protein>
    <recommendedName>
        <fullName evidence="4 12">Anaerobic ribonucleoside-triphosphate reductase-activating protein</fullName>
        <ecNumber evidence="12">1.97.1.-</ecNumber>
    </recommendedName>
</protein>
<reference evidence="14 15" key="1">
    <citation type="submission" date="2020-02" db="EMBL/GenBank/DDBJ databases">
        <authorList>
            <person name="Kim Y.B."/>
            <person name="Roh S.W."/>
        </authorList>
    </citation>
    <scope>NUCLEOTIDE SEQUENCE [LARGE SCALE GENOMIC DNA]</scope>
    <source>
        <strain evidence="14 15">DSM 103574</strain>
    </source>
</reference>
<evidence type="ECO:0000313" key="14">
    <source>
        <dbReference type="EMBL" id="QIB69363.1"/>
    </source>
</evidence>
<keyword evidence="15" id="KW-1185">Reference proteome</keyword>
<dbReference type="InterPro" id="IPR007197">
    <property type="entry name" value="rSAM"/>
</dbReference>
<accession>A0A858BTV5</accession>
<evidence type="ECO:0000256" key="8">
    <source>
        <dbReference type="ARBA" id="ARBA00023002"/>
    </source>
</evidence>
<sequence length="178" mass="19560">MCQQDKWNPSKTETLRIAGVIRESIVDGPGIRFTVFCQGCPHDCPGCHNPHTHDFAGGYDCSIAKILAEVDKDPLLTGVTLSGGEPLCQPRACAELARQVQERGLDVVLFSGYTLEELEAMAEKEPAVGDLLARTDYLIDGRFILAEKDLTLQFRGSQNQRVIDMKATRKQGQLVLAT</sequence>
<dbReference type="InterPro" id="IPR058240">
    <property type="entry name" value="rSAM_sf"/>
</dbReference>
<evidence type="ECO:0000256" key="10">
    <source>
        <dbReference type="ARBA" id="ARBA00023014"/>
    </source>
</evidence>
<evidence type="ECO:0000256" key="12">
    <source>
        <dbReference type="PIRNR" id="PIRNR000368"/>
    </source>
</evidence>
<keyword evidence="9" id="KW-0408">Iron</keyword>
<dbReference type="SFLD" id="SFLDG01063">
    <property type="entry name" value="activating_enzymes__group_1"/>
    <property type="match status" value="1"/>
</dbReference>
<evidence type="ECO:0000256" key="2">
    <source>
        <dbReference type="ARBA" id="ARBA00003852"/>
    </source>
</evidence>
<dbReference type="InterPro" id="IPR012837">
    <property type="entry name" value="NrdG"/>
</dbReference>
<dbReference type="SUPFAM" id="SSF102114">
    <property type="entry name" value="Radical SAM enzymes"/>
    <property type="match status" value="1"/>
</dbReference>
<organism evidence="14 15">
    <name type="scientific">Aminipila butyrica</name>
    <dbReference type="NCBI Taxonomy" id="433296"/>
    <lineage>
        <taxon>Bacteria</taxon>
        <taxon>Bacillati</taxon>
        <taxon>Bacillota</taxon>
        <taxon>Clostridia</taxon>
        <taxon>Peptostreptococcales</taxon>
        <taxon>Anaerovoracaceae</taxon>
        <taxon>Aminipila</taxon>
    </lineage>
</organism>
<gene>
    <name evidence="14" type="primary">nrdG</name>
    <name evidence="14" type="ORF">Ami103574_08505</name>
</gene>
<evidence type="ECO:0000256" key="4">
    <source>
        <dbReference type="ARBA" id="ARBA00014281"/>
    </source>
</evidence>
<dbReference type="PANTHER" id="PTHR30352">
    <property type="entry name" value="PYRUVATE FORMATE-LYASE-ACTIVATING ENZYME"/>
    <property type="match status" value="1"/>
</dbReference>
<dbReference type="SFLD" id="SFLDG01066">
    <property type="entry name" value="organic_radical-activating_enz"/>
    <property type="match status" value="1"/>
</dbReference>
<keyword evidence="5" id="KW-0004">4Fe-4S</keyword>
<feature type="domain" description="Radical SAM core" evidence="13">
    <location>
        <begin position="26"/>
        <end position="178"/>
    </location>
</feature>
<evidence type="ECO:0000256" key="7">
    <source>
        <dbReference type="ARBA" id="ARBA00022723"/>
    </source>
</evidence>
<keyword evidence="6" id="KW-0949">S-adenosyl-L-methionine</keyword>
<evidence type="ECO:0000259" key="13">
    <source>
        <dbReference type="PROSITE" id="PS51918"/>
    </source>
</evidence>
<dbReference type="SFLD" id="SFLDF00299">
    <property type="entry name" value="anaerobic_ribonucleoside-triph"/>
    <property type="match status" value="1"/>
</dbReference>
<evidence type="ECO:0000256" key="3">
    <source>
        <dbReference type="ARBA" id="ARBA00009777"/>
    </source>
</evidence>
<dbReference type="CDD" id="cd01335">
    <property type="entry name" value="Radical_SAM"/>
    <property type="match status" value="1"/>
</dbReference>
<dbReference type="InterPro" id="IPR013785">
    <property type="entry name" value="Aldolase_TIM"/>
</dbReference>
<dbReference type="InterPro" id="IPR034457">
    <property type="entry name" value="Organic_radical-activating"/>
</dbReference>
<evidence type="ECO:0000256" key="5">
    <source>
        <dbReference type="ARBA" id="ARBA00022485"/>
    </source>
</evidence>
<evidence type="ECO:0000256" key="9">
    <source>
        <dbReference type="ARBA" id="ARBA00023004"/>
    </source>
</evidence>
<comment type="catalytic activity">
    <reaction evidence="11">
        <text>glycyl-[protein] + reduced [flavodoxin] + S-adenosyl-L-methionine = glycin-2-yl radical-[protein] + semiquinone [flavodoxin] + 5'-deoxyadenosine + L-methionine + H(+)</text>
        <dbReference type="Rhea" id="RHEA:61976"/>
        <dbReference type="Rhea" id="RHEA-COMP:10622"/>
        <dbReference type="Rhea" id="RHEA-COMP:14480"/>
        <dbReference type="Rhea" id="RHEA-COMP:15993"/>
        <dbReference type="Rhea" id="RHEA-COMP:15994"/>
        <dbReference type="ChEBI" id="CHEBI:15378"/>
        <dbReference type="ChEBI" id="CHEBI:17319"/>
        <dbReference type="ChEBI" id="CHEBI:29947"/>
        <dbReference type="ChEBI" id="CHEBI:32722"/>
        <dbReference type="ChEBI" id="CHEBI:57618"/>
        <dbReference type="ChEBI" id="CHEBI:57844"/>
        <dbReference type="ChEBI" id="CHEBI:59789"/>
        <dbReference type="ChEBI" id="CHEBI:140311"/>
    </reaction>
</comment>
<evidence type="ECO:0000256" key="6">
    <source>
        <dbReference type="ARBA" id="ARBA00022691"/>
    </source>
</evidence>
<dbReference type="PROSITE" id="PS51918">
    <property type="entry name" value="RADICAL_SAM"/>
    <property type="match status" value="1"/>
</dbReference>
<dbReference type="GO" id="GO:0051539">
    <property type="term" value="F:4 iron, 4 sulfur cluster binding"/>
    <property type="evidence" value="ECO:0007669"/>
    <property type="project" value="UniProtKB-KW"/>
</dbReference>
<evidence type="ECO:0000313" key="15">
    <source>
        <dbReference type="Proteomes" id="UP000466848"/>
    </source>
</evidence>
<dbReference type="EMBL" id="CP048649">
    <property type="protein sequence ID" value="QIB69363.1"/>
    <property type="molecule type" value="Genomic_DNA"/>
</dbReference>
<keyword evidence="7" id="KW-0479">Metal-binding</keyword>
<dbReference type="RefSeq" id="WP_163066554.1">
    <property type="nucleotide sequence ID" value="NZ_CP048649.1"/>
</dbReference>
<keyword evidence="10" id="KW-0411">Iron-sulfur</keyword>
<proteinExistence type="inferred from homology"/>
<dbReference type="Gene3D" id="3.20.20.70">
    <property type="entry name" value="Aldolase class I"/>
    <property type="match status" value="1"/>
</dbReference>
<comment type="similarity">
    <text evidence="3 12">Belongs to the organic radical-activating enzymes family.</text>
</comment>
<keyword evidence="8 12" id="KW-0560">Oxidoreductase</keyword>
<dbReference type="PANTHER" id="PTHR30352:SF2">
    <property type="entry name" value="ANAEROBIC RIBONUCLEOSIDE-TRIPHOSPHATE REDUCTASE-ACTIVATING PROTEIN"/>
    <property type="match status" value="1"/>
</dbReference>
<name>A0A858BTV5_9FIRM</name>
<evidence type="ECO:0000256" key="1">
    <source>
        <dbReference type="ARBA" id="ARBA00001966"/>
    </source>
</evidence>